<comment type="caution">
    <text evidence="1">The sequence shown here is derived from an EMBL/GenBank/DDBJ whole genome shotgun (WGS) entry which is preliminary data.</text>
</comment>
<evidence type="ECO:0000313" key="2">
    <source>
        <dbReference type="Proteomes" id="UP000648182"/>
    </source>
</evidence>
<keyword evidence="2" id="KW-1185">Reference proteome</keyword>
<sequence>MGRNQWNGYLDAIDAALDKGMAAKEVVCSITTGFRQIPSLRNAPGLNPYHATVADIGYGFDAVRGTIERLRNGEMIPLGKEMLVFDLDTLRISEKQMSPNFELVAKEATPDTYYLIKQSLLLNRQIAQKIDEANKYGKALLGTEWNEILKRIQKVQAIPRL</sequence>
<evidence type="ECO:0000313" key="1">
    <source>
        <dbReference type="EMBL" id="MBD8007664.1"/>
    </source>
</evidence>
<organism evidence="1 2">
    <name type="scientific">Bacillus norwichensis</name>
    <dbReference type="NCBI Taxonomy" id="2762217"/>
    <lineage>
        <taxon>Bacteria</taxon>
        <taxon>Bacillati</taxon>
        <taxon>Bacillota</taxon>
        <taxon>Bacilli</taxon>
        <taxon>Bacillales</taxon>
        <taxon>Bacillaceae</taxon>
        <taxon>Bacillus</taxon>
    </lineage>
</organism>
<accession>A0ABR8VSB7</accession>
<dbReference type="RefSeq" id="WP_191816491.1">
    <property type="nucleotide sequence ID" value="NZ_JACSPV010000077.1"/>
</dbReference>
<name>A0ABR8VSB7_9BACI</name>
<reference evidence="1 2" key="1">
    <citation type="submission" date="2020-08" db="EMBL/GenBank/DDBJ databases">
        <title>A Genomic Blueprint of the Chicken Gut Microbiome.</title>
        <authorList>
            <person name="Gilroy R."/>
            <person name="Ravi A."/>
            <person name="Getino M."/>
            <person name="Pursley I."/>
            <person name="Horton D.L."/>
            <person name="Alikhan N.-F."/>
            <person name="Baker D."/>
            <person name="Gharbi K."/>
            <person name="Hall N."/>
            <person name="Watson M."/>
            <person name="Adriaenssens E.M."/>
            <person name="Foster-Nyarko E."/>
            <person name="Jarju S."/>
            <person name="Secka A."/>
            <person name="Antonio M."/>
            <person name="Oren A."/>
            <person name="Chaudhuri R."/>
            <person name="La Ragione R.M."/>
            <person name="Hildebrand F."/>
            <person name="Pallen M.J."/>
        </authorList>
    </citation>
    <scope>NUCLEOTIDE SEQUENCE [LARGE SCALE GENOMIC DNA]</scope>
    <source>
        <strain evidence="1 2">Sa1BUA2</strain>
    </source>
</reference>
<dbReference type="EMBL" id="JACSPV010000077">
    <property type="protein sequence ID" value="MBD8007664.1"/>
    <property type="molecule type" value="Genomic_DNA"/>
</dbReference>
<dbReference type="Proteomes" id="UP000648182">
    <property type="component" value="Unassembled WGS sequence"/>
</dbReference>
<gene>
    <name evidence="1" type="ORF">H9631_21730</name>
</gene>
<protein>
    <submittedName>
        <fullName evidence="1">Uncharacterized protein</fullName>
    </submittedName>
</protein>
<proteinExistence type="predicted"/>